<evidence type="ECO:0000313" key="3">
    <source>
        <dbReference type="EMBL" id="PGH05944.1"/>
    </source>
</evidence>
<gene>
    <name evidence="3" type="ORF">AJ80_08256</name>
</gene>
<evidence type="ECO:0000256" key="2">
    <source>
        <dbReference type="SAM" id="Phobius"/>
    </source>
</evidence>
<dbReference type="NCBIfam" id="NF037959">
    <property type="entry name" value="MFS_SpdSyn"/>
    <property type="match status" value="1"/>
</dbReference>
<evidence type="ECO:0000256" key="1">
    <source>
        <dbReference type="SAM" id="MobiDB-lite"/>
    </source>
</evidence>
<reference evidence="3 4" key="1">
    <citation type="submission" date="2017-10" db="EMBL/GenBank/DDBJ databases">
        <title>Comparative genomics in systemic dimorphic fungi from Ajellomycetaceae.</title>
        <authorList>
            <person name="Munoz J.F."/>
            <person name="Mcewen J.G."/>
            <person name="Clay O.K."/>
            <person name="Cuomo C.A."/>
        </authorList>
    </citation>
    <scope>NUCLEOTIDE SEQUENCE [LARGE SCALE GENOMIC DNA]</scope>
    <source>
        <strain evidence="3 4">UAMH7299</strain>
    </source>
</reference>
<protein>
    <recommendedName>
        <fullName evidence="5">PABS domain-containing protein</fullName>
    </recommendedName>
</protein>
<dbReference type="AlphaFoldDB" id="A0A2B7X2R9"/>
<dbReference type="OrthoDB" id="2016285at2759"/>
<keyword evidence="2" id="KW-0472">Membrane</keyword>
<dbReference type="InterPro" id="IPR029063">
    <property type="entry name" value="SAM-dependent_MTases_sf"/>
</dbReference>
<feature type="region of interest" description="Disordered" evidence="1">
    <location>
        <begin position="1"/>
        <end position="20"/>
    </location>
</feature>
<dbReference type="Gene3D" id="3.40.50.150">
    <property type="entry name" value="Vaccinia Virus protein VP39"/>
    <property type="match status" value="1"/>
</dbReference>
<evidence type="ECO:0008006" key="5">
    <source>
        <dbReference type="Google" id="ProtNLM"/>
    </source>
</evidence>
<dbReference type="Pfam" id="PF01564">
    <property type="entry name" value="Spermine_synth"/>
    <property type="match status" value="1"/>
</dbReference>
<feature type="transmembrane region" description="Helical" evidence="2">
    <location>
        <begin position="102"/>
        <end position="122"/>
    </location>
</feature>
<name>A0A2B7X2R9_POLH7</name>
<feature type="transmembrane region" description="Helical" evidence="2">
    <location>
        <begin position="45"/>
        <end position="67"/>
    </location>
</feature>
<dbReference type="STRING" id="1447883.A0A2B7X2R9"/>
<comment type="caution">
    <text evidence="3">The sequence shown here is derived from an EMBL/GenBank/DDBJ whole genome shotgun (WGS) entry which is preliminary data.</text>
</comment>
<dbReference type="Proteomes" id="UP000224634">
    <property type="component" value="Unassembled WGS sequence"/>
</dbReference>
<sequence length="580" mass="63591">MSSAKPSDRGPKASKARHNDVKVIQDSGHATQAGESTAVTSVLKAVVVLVLTAAYSPISLLTLSPVYGSVPSATYHRQGMMAAALLGWLGKGQVAKLLSKNMMRFIPVLAFAIPTIQFFLFQQSTRLGAVYGPLATEVLTFFPLVLLSMSTAAIMLEQVDLHRFGSLVRDHGSFIGSYLLFSTSEKVTTFFIPRYIGSHVFFSRIGLQFATATLYAVSIPSKLLLFAIPSVLFSGVYNYHVPLPHTTALLNSTLQAENYVLLHRQESLTGYLSVFENTKDHFRVMRCDHSLLGGEWTHLENRKFPKVRESIYSVFTTLEAVRLIEKDTGGRRQADSESSALVIGLGIGTTPTALITHGIDTTVVEIDPVVAQLAAKYFSVPDNFKPVIQDAVTFVGDAVTAGNVKYDYIVHDVFTGGIEPVSLFTVEFIQGLSSLLEDDGAVAINYAGDLSLPPAGIIVRTILSVFPSCRIFRDGEPLNPTDPSKGDFTNMVIFCKKTASPPLKILKPTEADYLGTRSREMFLYPQNEIDPALFEKGLDTKQDILSDGDTTELRVWQSHGAVGHWEIMRSVLPASVWEKW</sequence>
<keyword evidence="4" id="KW-1185">Reference proteome</keyword>
<proteinExistence type="predicted"/>
<organism evidence="3 4">
    <name type="scientific">Polytolypa hystricis (strain UAMH7299)</name>
    <dbReference type="NCBI Taxonomy" id="1447883"/>
    <lineage>
        <taxon>Eukaryota</taxon>
        <taxon>Fungi</taxon>
        <taxon>Dikarya</taxon>
        <taxon>Ascomycota</taxon>
        <taxon>Pezizomycotina</taxon>
        <taxon>Eurotiomycetes</taxon>
        <taxon>Eurotiomycetidae</taxon>
        <taxon>Onygenales</taxon>
        <taxon>Onygenales incertae sedis</taxon>
        <taxon>Polytolypa</taxon>
    </lineage>
</organism>
<feature type="transmembrane region" description="Helical" evidence="2">
    <location>
        <begin position="134"/>
        <end position="156"/>
    </location>
</feature>
<dbReference type="EMBL" id="PDNA01000183">
    <property type="protein sequence ID" value="PGH05944.1"/>
    <property type="molecule type" value="Genomic_DNA"/>
</dbReference>
<keyword evidence="2" id="KW-0812">Transmembrane</keyword>
<keyword evidence="2" id="KW-1133">Transmembrane helix</keyword>
<evidence type="ECO:0000313" key="4">
    <source>
        <dbReference type="Proteomes" id="UP000224634"/>
    </source>
</evidence>
<dbReference type="SUPFAM" id="SSF53335">
    <property type="entry name" value="S-adenosyl-L-methionine-dependent methyltransferases"/>
    <property type="match status" value="1"/>
</dbReference>
<accession>A0A2B7X2R9</accession>